<organism evidence="2 3">
    <name type="scientific">Endocarpon pusillum</name>
    <dbReference type="NCBI Taxonomy" id="364733"/>
    <lineage>
        <taxon>Eukaryota</taxon>
        <taxon>Fungi</taxon>
        <taxon>Dikarya</taxon>
        <taxon>Ascomycota</taxon>
        <taxon>Pezizomycotina</taxon>
        <taxon>Eurotiomycetes</taxon>
        <taxon>Chaetothyriomycetidae</taxon>
        <taxon>Verrucariales</taxon>
        <taxon>Verrucariaceae</taxon>
        <taxon>Endocarpon</taxon>
    </lineage>
</organism>
<name>A0A8H7AFV7_9EURO</name>
<feature type="region of interest" description="Disordered" evidence="1">
    <location>
        <begin position="1"/>
        <end position="20"/>
    </location>
</feature>
<evidence type="ECO:0000256" key="1">
    <source>
        <dbReference type="SAM" id="MobiDB-lite"/>
    </source>
</evidence>
<evidence type="ECO:0000313" key="2">
    <source>
        <dbReference type="EMBL" id="KAF7506331.1"/>
    </source>
</evidence>
<dbReference type="EMBL" id="JAACFV010000089">
    <property type="protein sequence ID" value="KAF7506331.1"/>
    <property type="molecule type" value="Genomic_DNA"/>
</dbReference>
<gene>
    <name evidence="2" type="ORF">GJ744_011904</name>
</gene>
<protein>
    <submittedName>
        <fullName evidence="2">Uncharacterized protein</fullName>
    </submittedName>
</protein>
<dbReference type="AlphaFoldDB" id="A0A8H7AFV7"/>
<feature type="compositionally biased region" description="Pro residues" evidence="1">
    <location>
        <begin position="162"/>
        <end position="171"/>
    </location>
</feature>
<evidence type="ECO:0000313" key="3">
    <source>
        <dbReference type="Proteomes" id="UP000606974"/>
    </source>
</evidence>
<feature type="compositionally biased region" description="Polar residues" evidence="1">
    <location>
        <begin position="102"/>
        <end position="114"/>
    </location>
</feature>
<dbReference type="Proteomes" id="UP000606974">
    <property type="component" value="Unassembled WGS sequence"/>
</dbReference>
<feature type="region of interest" description="Disordered" evidence="1">
    <location>
        <begin position="70"/>
        <end position="206"/>
    </location>
</feature>
<sequence length="206" mass="22042">MDIIPNLVTRPPSRPSNPNAVEKLDELDRVTENIFAAQLQTRLQELQCTRSPPRRLTPLAVYARAYAEIASEGPLSDIDSRSSSTTPSESSSKALIASSHSTHGTSLSPNNANTAECDGLNNERRKPEAAQESPVLTGPPSPPVSADGLNNKRKHPENAQEPPVPSDPPSPLASTDGHPTKKRKRDADAAFGTPETLKRPCMALGT</sequence>
<reference evidence="2" key="1">
    <citation type="submission" date="2020-02" db="EMBL/GenBank/DDBJ databases">
        <authorList>
            <person name="Palmer J.M."/>
        </authorList>
    </citation>
    <scope>NUCLEOTIDE SEQUENCE</scope>
    <source>
        <strain evidence="2">EPUS1.4</strain>
        <tissue evidence="2">Thallus</tissue>
    </source>
</reference>
<feature type="compositionally biased region" description="Low complexity" evidence="1">
    <location>
        <begin position="81"/>
        <end position="101"/>
    </location>
</feature>
<accession>A0A8H7AFV7</accession>
<keyword evidence="3" id="KW-1185">Reference proteome</keyword>
<comment type="caution">
    <text evidence="2">The sequence shown here is derived from an EMBL/GenBank/DDBJ whole genome shotgun (WGS) entry which is preliminary data.</text>
</comment>
<proteinExistence type="predicted"/>
<dbReference type="OrthoDB" id="10413740at2759"/>